<dbReference type="Pfam" id="PF22048">
    <property type="entry name" value="LSO1_2-like"/>
    <property type="match status" value="1"/>
</dbReference>
<dbReference type="Gene3D" id="1.10.30.10">
    <property type="entry name" value="High mobility group box domain"/>
    <property type="match status" value="1"/>
</dbReference>
<dbReference type="EMBL" id="KZ992446">
    <property type="protein sequence ID" value="RKP10573.1"/>
    <property type="molecule type" value="Genomic_DNA"/>
</dbReference>
<dbReference type="PANTHER" id="PTHR21680:SF0">
    <property type="entry name" value="COILED-COIL DOMAIN-CONTAINING PROTEIN 124"/>
    <property type="match status" value="1"/>
</dbReference>
<evidence type="ECO:0000313" key="6">
    <source>
        <dbReference type="EMBL" id="RKP10573.1"/>
    </source>
</evidence>
<feature type="compositionally biased region" description="Basic and acidic residues" evidence="4">
    <location>
        <begin position="13"/>
        <end position="40"/>
    </location>
</feature>
<dbReference type="SUPFAM" id="SSF47095">
    <property type="entry name" value="HMG-box"/>
    <property type="match status" value="1"/>
</dbReference>
<feature type="DNA-binding region" description="HMG box" evidence="3">
    <location>
        <begin position="152"/>
        <end position="229"/>
    </location>
</feature>
<comment type="similarity">
    <text evidence="1">Belongs to the CCDC124 family.</text>
</comment>
<feature type="compositionally biased region" description="Basic and acidic residues" evidence="4">
    <location>
        <begin position="137"/>
        <end position="154"/>
    </location>
</feature>
<name>A0A4P9XW76_9FUNG</name>
<feature type="region of interest" description="Disordered" evidence="4">
    <location>
        <begin position="133"/>
        <end position="154"/>
    </location>
</feature>
<feature type="compositionally biased region" description="Basic and acidic residues" evidence="4">
    <location>
        <begin position="92"/>
        <end position="112"/>
    </location>
</feature>
<dbReference type="GO" id="GO:0005634">
    <property type="term" value="C:nucleus"/>
    <property type="evidence" value="ECO:0007669"/>
    <property type="project" value="UniProtKB-UniRule"/>
</dbReference>
<evidence type="ECO:0000256" key="2">
    <source>
        <dbReference type="ARBA" id="ARBA00023054"/>
    </source>
</evidence>
<evidence type="ECO:0000256" key="1">
    <source>
        <dbReference type="ARBA" id="ARBA00008296"/>
    </source>
</evidence>
<evidence type="ECO:0000259" key="5">
    <source>
        <dbReference type="PROSITE" id="PS50118"/>
    </source>
</evidence>
<reference evidence="7" key="1">
    <citation type="journal article" date="2018" name="Nat. Microbiol.">
        <title>Leveraging single-cell genomics to expand the fungal tree of life.</title>
        <authorList>
            <person name="Ahrendt S.R."/>
            <person name="Quandt C.A."/>
            <person name="Ciobanu D."/>
            <person name="Clum A."/>
            <person name="Salamov A."/>
            <person name="Andreopoulos B."/>
            <person name="Cheng J.F."/>
            <person name="Woyke T."/>
            <person name="Pelin A."/>
            <person name="Henrissat B."/>
            <person name="Reynolds N.K."/>
            <person name="Benny G.L."/>
            <person name="Smith M.E."/>
            <person name="James T.Y."/>
            <person name="Grigoriev I.V."/>
        </authorList>
    </citation>
    <scope>NUCLEOTIDE SEQUENCE [LARGE SCALE GENOMIC DNA]</scope>
    <source>
        <strain evidence="7">RSA 1356</strain>
    </source>
</reference>
<evidence type="ECO:0000313" key="7">
    <source>
        <dbReference type="Proteomes" id="UP000271241"/>
    </source>
</evidence>
<dbReference type="Pfam" id="PF06244">
    <property type="entry name" value="Ccdc124"/>
    <property type="match status" value="1"/>
</dbReference>
<keyword evidence="7" id="KW-1185">Reference proteome</keyword>
<keyword evidence="3" id="KW-0238">DNA-binding</keyword>
<dbReference type="InterPro" id="IPR009071">
    <property type="entry name" value="HMG_box_dom"/>
</dbReference>
<proteinExistence type="inferred from homology"/>
<dbReference type="PROSITE" id="PS50118">
    <property type="entry name" value="HMG_BOX_2"/>
    <property type="match status" value="1"/>
</dbReference>
<sequence>MPKKFGQNQKSVAGRERKAANEQEKKSKKQAEQEAKEAAEWSKGAKKAGKKEQTEAKRAQQLAKKAELAALEEADNAMLSKMKKAPASQSKLKQEEKRNTRNVQKLEKKGKAPEVVPSLTAENLDDALDLLSVVDDTETKPGSRDAPDRHPERRMRAAYAAFSEREMPRVKKENPGLRLTQLQQVLWKEWQKSPENPFNQATLAFNASVADERELIQQRRREIEERLQD</sequence>
<dbReference type="AlphaFoldDB" id="A0A4P9XW76"/>
<feature type="region of interest" description="Disordered" evidence="4">
    <location>
        <begin position="1"/>
        <end position="64"/>
    </location>
</feature>
<dbReference type="InterPro" id="IPR054414">
    <property type="entry name" value="Ccdc124/Oxs1_C"/>
</dbReference>
<dbReference type="GO" id="GO:0006366">
    <property type="term" value="P:transcription by RNA polymerase II"/>
    <property type="evidence" value="ECO:0007669"/>
    <property type="project" value="TreeGrafter"/>
</dbReference>
<feature type="domain" description="HMG box" evidence="5">
    <location>
        <begin position="152"/>
        <end position="229"/>
    </location>
</feature>
<keyword evidence="2" id="KW-0175">Coiled coil</keyword>
<dbReference type="InterPro" id="IPR010422">
    <property type="entry name" value="Ccdc124/Oxs1"/>
</dbReference>
<dbReference type="OrthoDB" id="76412at2759"/>
<organism evidence="6 7">
    <name type="scientific">Thamnocephalis sphaerospora</name>
    <dbReference type="NCBI Taxonomy" id="78915"/>
    <lineage>
        <taxon>Eukaryota</taxon>
        <taxon>Fungi</taxon>
        <taxon>Fungi incertae sedis</taxon>
        <taxon>Zoopagomycota</taxon>
        <taxon>Zoopagomycotina</taxon>
        <taxon>Zoopagomycetes</taxon>
        <taxon>Zoopagales</taxon>
        <taxon>Sigmoideomycetaceae</taxon>
        <taxon>Thamnocephalis</taxon>
    </lineage>
</organism>
<keyword evidence="3" id="KW-0539">Nucleus</keyword>
<dbReference type="GO" id="GO:0003713">
    <property type="term" value="F:transcription coactivator activity"/>
    <property type="evidence" value="ECO:0007669"/>
    <property type="project" value="TreeGrafter"/>
</dbReference>
<dbReference type="InterPro" id="IPR054413">
    <property type="entry name" value="LSO1/2"/>
</dbReference>
<feature type="region of interest" description="Disordered" evidence="4">
    <location>
        <begin position="77"/>
        <end position="120"/>
    </location>
</feature>
<dbReference type="PANTHER" id="PTHR21680">
    <property type="entry name" value="COILED-COIL DOMAIN-CONTAINING PROTEIN 124"/>
    <property type="match status" value="1"/>
</dbReference>
<feature type="compositionally biased region" description="Polar residues" evidence="4">
    <location>
        <begin position="1"/>
        <end position="11"/>
    </location>
</feature>
<dbReference type="InterPro" id="IPR036910">
    <property type="entry name" value="HMG_box_dom_sf"/>
</dbReference>
<evidence type="ECO:0000256" key="4">
    <source>
        <dbReference type="SAM" id="MobiDB-lite"/>
    </source>
</evidence>
<evidence type="ECO:0000256" key="3">
    <source>
        <dbReference type="PROSITE-ProRule" id="PRU00267"/>
    </source>
</evidence>
<gene>
    <name evidence="6" type="ORF">THASP1DRAFT_27628</name>
</gene>
<dbReference type="STRING" id="78915.A0A4P9XW76"/>
<protein>
    <recommendedName>
        <fullName evidence="5">HMG box domain-containing protein</fullName>
    </recommendedName>
</protein>
<dbReference type="GO" id="GO:0003677">
    <property type="term" value="F:DNA binding"/>
    <property type="evidence" value="ECO:0007669"/>
    <property type="project" value="UniProtKB-UniRule"/>
</dbReference>
<accession>A0A4P9XW76</accession>
<dbReference type="Proteomes" id="UP000271241">
    <property type="component" value="Unassembled WGS sequence"/>
</dbReference>